<dbReference type="Proteomes" id="UP001364224">
    <property type="component" value="Unassembled WGS sequence"/>
</dbReference>
<evidence type="ECO:0000313" key="2">
    <source>
        <dbReference type="Proteomes" id="UP001364224"/>
    </source>
</evidence>
<reference evidence="1 2" key="1">
    <citation type="submission" date="2024-02" db="EMBL/GenBank/DDBJ databases">
        <title>Adaptive strategies in a cosmopolitan and abundant soil bacterium.</title>
        <authorList>
            <person name="Carini P."/>
        </authorList>
    </citation>
    <scope>NUCLEOTIDE SEQUENCE [LARGE SCALE GENOMIC DNA]</scope>
    <source>
        <strain evidence="1 2">AZCC 1608</strain>
    </source>
</reference>
<organism evidence="1 2">
    <name type="scientific">Bradyrhizobium algeriense</name>
    <dbReference type="NCBI Taxonomy" id="634784"/>
    <lineage>
        <taxon>Bacteria</taxon>
        <taxon>Pseudomonadati</taxon>
        <taxon>Pseudomonadota</taxon>
        <taxon>Alphaproteobacteria</taxon>
        <taxon>Hyphomicrobiales</taxon>
        <taxon>Nitrobacteraceae</taxon>
        <taxon>Bradyrhizobium</taxon>
    </lineage>
</organism>
<keyword evidence="2" id="KW-1185">Reference proteome</keyword>
<name>A0ABU8BMG9_9BRAD</name>
<gene>
    <name evidence="1" type="ORF">V1286_007282</name>
</gene>
<evidence type="ECO:0000313" key="1">
    <source>
        <dbReference type="EMBL" id="MEH2559753.1"/>
    </source>
</evidence>
<proteinExistence type="predicted"/>
<comment type="caution">
    <text evidence="1">The sequence shown here is derived from an EMBL/GenBank/DDBJ whole genome shotgun (WGS) entry which is preliminary data.</text>
</comment>
<sequence length="29" mass="3127">MLIPTILAFVWISQAAALCAAPWLVLQAD</sequence>
<dbReference type="EMBL" id="JAZHRV010000001">
    <property type="protein sequence ID" value="MEH2559753.1"/>
    <property type="molecule type" value="Genomic_DNA"/>
</dbReference>
<accession>A0ABU8BMG9</accession>
<protein>
    <submittedName>
        <fullName evidence="1">Uncharacterized protein</fullName>
    </submittedName>
</protein>